<organism evidence="2">
    <name type="scientific">Oppiella nova</name>
    <dbReference type="NCBI Taxonomy" id="334625"/>
    <lineage>
        <taxon>Eukaryota</taxon>
        <taxon>Metazoa</taxon>
        <taxon>Ecdysozoa</taxon>
        <taxon>Arthropoda</taxon>
        <taxon>Chelicerata</taxon>
        <taxon>Arachnida</taxon>
        <taxon>Acari</taxon>
        <taxon>Acariformes</taxon>
        <taxon>Sarcoptiformes</taxon>
        <taxon>Oribatida</taxon>
        <taxon>Brachypylina</taxon>
        <taxon>Oppioidea</taxon>
        <taxon>Oppiidae</taxon>
        <taxon>Oppiella</taxon>
    </lineage>
</organism>
<reference evidence="2" key="1">
    <citation type="submission" date="2020-11" db="EMBL/GenBank/DDBJ databases">
        <authorList>
            <person name="Tran Van P."/>
        </authorList>
    </citation>
    <scope>NUCLEOTIDE SEQUENCE</scope>
</reference>
<proteinExistence type="predicted"/>
<evidence type="ECO:0000313" key="3">
    <source>
        <dbReference type="Proteomes" id="UP000728032"/>
    </source>
</evidence>
<dbReference type="OrthoDB" id="10039245at2759"/>
<protein>
    <recommendedName>
        <fullName evidence="1">Methyltransferase type 11 domain-containing protein</fullName>
    </recommendedName>
</protein>
<accession>A0A7R9M7V5</accession>
<dbReference type="AlphaFoldDB" id="A0A7R9M7V5"/>
<sequence>MEYNGAQIVVKCFLELNWPKSCRILDIGAGTGIIGSLLKANGYENIDGLDGSPKMLDLAKEKNCYKNLIHSIVASNIRLPIDSKTYDVIIMAGVFCPGHISVDAFNEILRITKSGGTICWAMAVTTVYADKDEEFRDGHFERSIVALCDRLKWLSILGYPKRVDNYLHGKDGWFHAMQVI</sequence>
<keyword evidence="3" id="KW-1185">Reference proteome</keyword>
<dbReference type="EMBL" id="CAJPVJ010009199">
    <property type="protein sequence ID" value="CAG2172436.1"/>
    <property type="molecule type" value="Genomic_DNA"/>
</dbReference>
<dbReference type="SUPFAM" id="SSF53335">
    <property type="entry name" value="S-adenosyl-L-methionine-dependent methyltransferases"/>
    <property type="match status" value="1"/>
</dbReference>
<dbReference type="GO" id="GO:0008757">
    <property type="term" value="F:S-adenosylmethionine-dependent methyltransferase activity"/>
    <property type="evidence" value="ECO:0007669"/>
    <property type="project" value="InterPro"/>
</dbReference>
<gene>
    <name evidence="2" type="ORF">ONB1V03_LOCUS11893</name>
</gene>
<evidence type="ECO:0000259" key="1">
    <source>
        <dbReference type="Pfam" id="PF08241"/>
    </source>
</evidence>
<dbReference type="Proteomes" id="UP000728032">
    <property type="component" value="Unassembled WGS sequence"/>
</dbReference>
<dbReference type="PANTHER" id="PTHR43591:SF110">
    <property type="entry name" value="RHODANESE DOMAIN-CONTAINING PROTEIN"/>
    <property type="match status" value="1"/>
</dbReference>
<feature type="domain" description="Methyltransferase type 11" evidence="1">
    <location>
        <begin position="25"/>
        <end position="119"/>
    </location>
</feature>
<dbReference type="PANTHER" id="PTHR43591">
    <property type="entry name" value="METHYLTRANSFERASE"/>
    <property type="match status" value="1"/>
</dbReference>
<evidence type="ECO:0000313" key="2">
    <source>
        <dbReference type="EMBL" id="CAD7655249.1"/>
    </source>
</evidence>
<dbReference type="InterPro" id="IPR013216">
    <property type="entry name" value="Methyltransf_11"/>
</dbReference>
<dbReference type="InterPro" id="IPR029063">
    <property type="entry name" value="SAM-dependent_MTases_sf"/>
</dbReference>
<dbReference type="Pfam" id="PF08241">
    <property type="entry name" value="Methyltransf_11"/>
    <property type="match status" value="1"/>
</dbReference>
<name>A0A7R9M7V5_9ACAR</name>
<dbReference type="CDD" id="cd02440">
    <property type="entry name" value="AdoMet_MTases"/>
    <property type="match status" value="1"/>
</dbReference>
<dbReference type="EMBL" id="OC924024">
    <property type="protein sequence ID" value="CAD7655249.1"/>
    <property type="molecule type" value="Genomic_DNA"/>
</dbReference>
<dbReference type="Gene3D" id="3.40.50.150">
    <property type="entry name" value="Vaccinia Virus protein VP39"/>
    <property type="match status" value="1"/>
</dbReference>